<evidence type="ECO:0000256" key="6">
    <source>
        <dbReference type="ARBA" id="ARBA00048082"/>
    </source>
</evidence>
<dbReference type="GO" id="GO:0031669">
    <property type="term" value="P:cellular response to nutrient levels"/>
    <property type="evidence" value="ECO:0007669"/>
    <property type="project" value="UniProtKB-ARBA"/>
</dbReference>
<reference evidence="9 10" key="1">
    <citation type="submission" date="2014-03" db="EMBL/GenBank/DDBJ databases">
        <title>The genome of Kluyveromyces dobzhanskii.</title>
        <authorList>
            <person name="Nystedt B."/>
            <person name="Astrom S."/>
        </authorList>
    </citation>
    <scope>NUCLEOTIDE SEQUENCE [LARGE SCALE GENOMIC DNA]</scope>
    <source>
        <strain evidence="9 10">CBS 2104</strain>
    </source>
</reference>
<dbReference type="InterPro" id="IPR029062">
    <property type="entry name" value="Class_I_gatase-like"/>
</dbReference>
<dbReference type="PANTHER" id="PTHR48094:SF11">
    <property type="entry name" value="GLUTATHIONE-INDEPENDENT GLYOXALASE HSP31-RELATED"/>
    <property type="match status" value="1"/>
</dbReference>
<name>A0A0A8L5M3_9SACH</name>
<dbReference type="GO" id="GO:0019172">
    <property type="term" value="F:glyoxalase III activity"/>
    <property type="evidence" value="ECO:0007669"/>
    <property type="project" value="UniProtKB-EC"/>
</dbReference>
<gene>
    <name evidence="9" type="ORF">KLDO_g1727</name>
</gene>
<dbReference type="AlphaFoldDB" id="A0A0A8L5M3"/>
<evidence type="ECO:0000259" key="8">
    <source>
        <dbReference type="Pfam" id="PF01965"/>
    </source>
</evidence>
<keyword evidence="4" id="KW-0456">Lyase</keyword>
<dbReference type="EC" id="4.2.1.130" evidence="2"/>
<evidence type="ECO:0000256" key="2">
    <source>
        <dbReference type="ARBA" id="ARBA00013134"/>
    </source>
</evidence>
<accession>A0A0A8L5M3</accession>
<evidence type="ECO:0000256" key="1">
    <source>
        <dbReference type="ARBA" id="ARBA00004201"/>
    </source>
</evidence>
<evidence type="ECO:0000313" key="10">
    <source>
        <dbReference type="Proteomes" id="UP000031516"/>
    </source>
</evidence>
<feature type="domain" description="DJ-1/PfpI" evidence="8">
    <location>
        <begin position="23"/>
        <end position="220"/>
    </location>
</feature>
<dbReference type="SUPFAM" id="SSF52317">
    <property type="entry name" value="Class I glutamine amidotransferase-like"/>
    <property type="match status" value="1"/>
</dbReference>
<dbReference type="Pfam" id="PF01965">
    <property type="entry name" value="DJ-1_PfpI"/>
    <property type="match status" value="1"/>
</dbReference>
<dbReference type="FunFam" id="3.40.50.880:FF:000051">
    <property type="entry name" value="Glutathione-independent glyoxalase HSP31"/>
    <property type="match status" value="1"/>
</dbReference>
<dbReference type="InterPro" id="IPR002818">
    <property type="entry name" value="DJ-1/PfpI"/>
</dbReference>
<keyword evidence="10" id="KW-1185">Reference proteome</keyword>
<dbReference type="GO" id="GO:0019243">
    <property type="term" value="P:methylglyoxal catabolic process to D-lactate via S-lactoyl-glutathione"/>
    <property type="evidence" value="ECO:0007669"/>
    <property type="project" value="TreeGrafter"/>
</dbReference>
<comment type="catalytic activity">
    <reaction evidence="6">
        <text>methylglyoxal + H2O = (R)-lactate + H(+)</text>
        <dbReference type="Rhea" id="RHEA:27754"/>
        <dbReference type="ChEBI" id="CHEBI:15377"/>
        <dbReference type="ChEBI" id="CHEBI:15378"/>
        <dbReference type="ChEBI" id="CHEBI:16004"/>
        <dbReference type="ChEBI" id="CHEBI:17158"/>
        <dbReference type="EC" id="4.2.1.130"/>
    </reaction>
</comment>
<dbReference type="EMBL" id="CCBQ010000025">
    <property type="protein sequence ID" value="CDO93430.1"/>
    <property type="molecule type" value="Genomic_DNA"/>
</dbReference>
<dbReference type="PANTHER" id="PTHR48094">
    <property type="entry name" value="PROTEIN/NUCLEIC ACID DEGLYCASE DJ-1-RELATED"/>
    <property type="match status" value="1"/>
</dbReference>
<evidence type="ECO:0000256" key="5">
    <source>
        <dbReference type="ARBA" id="ARBA00038493"/>
    </source>
</evidence>
<comment type="similarity">
    <text evidence="5">Belongs to the peptidase C56 family. HSP31-like subfamily.</text>
</comment>
<evidence type="ECO:0000313" key="9">
    <source>
        <dbReference type="EMBL" id="CDO93430.1"/>
    </source>
</evidence>
<protein>
    <recommendedName>
        <fullName evidence="2">D-lactate dehydratase</fullName>
        <ecNumber evidence="2">4.2.1.130</ecNumber>
    </recommendedName>
</protein>
<evidence type="ECO:0000256" key="3">
    <source>
        <dbReference type="ARBA" id="ARBA00023016"/>
    </source>
</evidence>
<comment type="function">
    <text evidence="7">Catalyzes the conversion of methylglyoxal (MG) to D-lactate in a single glutathione (GSH)-independent step. May play a role in detoxifying endogenously produced glyoxals. Involved in protection against reactive oxygen species (ROS). Important for viability in stationary phase. May negatively regulate TORC1 in response to nutrient limitation.</text>
</comment>
<evidence type="ECO:0000256" key="4">
    <source>
        <dbReference type="ARBA" id="ARBA00023239"/>
    </source>
</evidence>
<dbReference type="InterPro" id="IPR050325">
    <property type="entry name" value="Prot/Nucl_acid_deglycase"/>
</dbReference>
<proteinExistence type="inferred from homology"/>
<evidence type="ECO:0000256" key="7">
    <source>
        <dbReference type="ARBA" id="ARBA00059996"/>
    </source>
</evidence>
<sequence>MVKALIALTSYNEKFYPDGAKTGVFSIEALHPFNYYKSEGYEVDFVSENGKFGFDEHSLIPDFLSGQDKVDFEDKNSAFNKALARIKSASEVDSSEYQIFFAAGGYGTLFDYPKATGLQKIASQIYAKNGVVAAVCNGPTIFDGLSDETNGNPLIQDKDITGFTEIGADMLGVSTIMRDANVVSVEHIARKHNAKYIAPIGPWDDFCIADGRVVTGVNPASSTSTAKRTVQVLQADK</sequence>
<comment type="subcellular location">
    <subcellularLocation>
        <location evidence="1">Cytoplasm</location>
        <location evidence="1">P-body</location>
    </subcellularLocation>
</comment>
<comment type="caution">
    <text evidence="9">The sequence shown here is derived from an EMBL/GenBank/DDBJ whole genome shotgun (WGS) entry which is preliminary data.</text>
</comment>
<keyword evidence="3" id="KW-0346">Stress response</keyword>
<dbReference type="GO" id="GO:0000932">
    <property type="term" value="C:P-body"/>
    <property type="evidence" value="ECO:0007669"/>
    <property type="project" value="UniProtKB-SubCell"/>
</dbReference>
<dbReference type="Proteomes" id="UP000031516">
    <property type="component" value="Unassembled WGS sequence"/>
</dbReference>
<organism evidence="9 10">
    <name type="scientific">Kluyveromyces dobzhanskii CBS 2104</name>
    <dbReference type="NCBI Taxonomy" id="1427455"/>
    <lineage>
        <taxon>Eukaryota</taxon>
        <taxon>Fungi</taxon>
        <taxon>Dikarya</taxon>
        <taxon>Ascomycota</taxon>
        <taxon>Saccharomycotina</taxon>
        <taxon>Saccharomycetes</taxon>
        <taxon>Saccharomycetales</taxon>
        <taxon>Saccharomycetaceae</taxon>
        <taxon>Kluyveromyces</taxon>
    </lineage>
</organism>
<dbReference type="OrthoDB" id="543156at2759"/>
<dbReference type="Gene3D" id="3.40.50.880">
    <property type="match status" value="1"/>
</dbReference>